<dbReference type="SUPFAM" id="SSF51905">
    <property type="entry name" value="FAD/NAD(P)-binding domain"/>
    <property type="match status" value="1"/>
</dbReference>
<keyword evidence="3" id="KW-0274">FAD</keyword>
<dbReference type="InterPro" id="IPR036188">
    <property type="entry name" value="FAD/NAD-bd_sf"/>
</dbReference>
<evidence type="ECO:0000256" key="1">
    <source>
        <dbReference type="ARBA" id="ARBA00009183"/>
    </source>
</evidence>
<feature type="compositionally biased region" description="Basic and acidic residues" evidence="5">
    <location>
        <begin position="129"/>
        <end position="138"/>
    </location>
</feature>
<proteinExistence type="inferred from homology"/>
<protein>
    <recommendedName>
        <fullName evidence="8">Flavin-containing monooxygenase</fullName>
    </recommendedName>
</protein>
<organism evidence="6 7">
    <name type="scientific">Synaphobranchus kaupii</name>
    <name type="common">Kaup's arrowtooth eel</name>
    <dbReference type="NCBI Taxonomy" id="118154"/>
    <lineage>
        <taxon>Eukaryota</taxon>
        <taxon>Metazoa</taxon>
        <taxon>Chordata</taxon>
        <taxon>Craniata</taxon>
        <taxon>Vertebrata</taxon>
        <taxon>Euteleostomi</taxon>
        <taxon>Actinopterygii</taxon>
        <taxon>Neopterygii</taxon>
        <taxon>Teleostei</taxon>
        <taxon>Anguilliformes</taxon>
        <taxon>Synaphobranchidae</taxon>
        <taxon>Synaphobranchus</taxon>
    </lineage>
</organism>
<gene>
    <name evidence="6" type="ORF">SKAU_G00325180</name>
</gene>
<name>A0A9Q1EPF9_SYNKA</name>
<evidence type="ECO:0000313" key="6">
    <source>
        <dbReference type="EMBL" id="KAJ8342590.1"/>
    </source>
</evidence>
<dbReference type="Pfam" id="PF00743">
    <property type="entry name" value="FMO-like"/>
    <property type="match status" value="1"/>
</dbReference>
<dbReference type="Gene3D" id="3.50.50.60">
    <property type="entry name" value="FAD/NAD(P)-binding domain"/>
    <property type="match status" value="1"/>
</dbReference>
<dbReference type="GO" id="GO:0050661">
    <property type="term" value="F:NADP binding"/>
    <property type="evidence" value="ECO:0007669"/>
    <property type="project" value="InterPro"/>
</dbReference>
<keyword evidence="7" id="KW-1185">Reference proteome</keyword>
<evidence type="ECO:0000256" key="3">
    <source>
        <dbReference type="ARBA" id="ARBA00022827"/>
    </source>
</evidence>
<reference evidence="6" key="1">
    <citation type="journal article" date="2023" name="Science">
        <title>Genome structures resolve the early diversification of teleost fishes.</title>
        <authorList>
            <person name="Parey E."/>
            <person name="Louis A."/>
            <person name="Montfort J."/>
            <person name="Bouchez O."/>
            <person name="Roques C."/>
            <person name="Iampietro C."/>
            <person name="Lluch J."/>
            <person name="Castinel A."/>
            <person name="Donnadieu C."/>
            <person name="Desvignes T."/>
            <person name="Floi Bucao C."/>
            <person name="Jouanno E."/>
            <person name="Wen M."/>
            <person name="Mejri S."/>
            <person name="Dirks R."/>
            <person name="Jansen H."/>
            <person name="Henkel C."/>
            <person name="Chen W.J."/>
            <person name="Zahm M."/>
            <person name="Cabau C."/>
            <person name="Klopp C."/>
            <person name="Thompson A.W."/>
            <person name="Robinson-Rechavi M."/>
            <person name="Braasch I."/>
            <person name="Lecointre G."/>
            <person name="Bobe J."/>
            <person name="Postlethwait J.H."/>
            <person name="Berthelot C."/>
            <person name="Roest Crollius H."/>
            <person name="Guiguen Y."/>
        </authorList>
    </citation>
    <scope>NUCLEOTIDE SEQUENCE</scope>
    <source>
        <strain evidence="6">WJC10195</strain>
    </source>
</reference>
<evidence type="ECO:0000256" key="2">
    <source>
        <dbReference type="ARBA" id="ARBA00022630"/>
    </source>
</evidence>
<evidence type="ECO:0000313" key="7">
    <source>
        <dbReference type="Proteomes" id="UP001152622"/>
    </source>
</evidence>
<dbReference type="Proteomes" id="UP001152622">
    <property type="component" value="Chromosome 14"/>
</dbReference>
<dbReference type="PANTHER" id="PTHR23023">
    <property type="entry name" value="DIMETHYLANILINE MONOOXYGENASE"/>
    <property type="match status" value="1"/>
</dbReference>
<sequence length="167" mass="17898">VILSHGRPLLQFPLPPQIRQAPPVCRVLEDGAVQFRDGGVAHPNVLLLSTGYSFSYPFLSGVEVGLQVEPHLVAPLYKYLLPPACPSLFIVGVCKTICPFPHFHTQVQFALAVLEGAVSLPSRAEMEEEAQRETEKKMAQGGGAPTPPEDGMEPVGVLRNPGSHGGV</sequence>
<dbReference type="InterPro" id="IPR050346">
    <property type="entry name" value="FMO-like"/>
</dbReference>
<dbReference type="GO" id="GO:0050660">
    <property type="term" value="F:flavin adenine dinucleotide binding"/>
    <property type="evidence" value="ECO:0007669"/>
    <property type="project" value="InterPro"/>
</dbReference>
<dbReference type="EMBL" id="JAINUF010000014">
    <property type="protein sequence ID" value="KAJ8342590.1"/>
    <property type="molecule type" value="Genomic_DNA"/>
</dbReference>
<comment type="similarity">
    <text evidence="1">Belongs to the FMO family.</text>
</comment>
<keyword evidence="2" id="KW-0285">Flavoprotein</keyword>
<evidence type="ECO:0000256" key="4">
    <source>
        <dbReference type="ARBA" id="ARBA00023002"/>
    </source>
</evidence>
<comment type="caution">
    <text evidence="6">The sequence shown here is derived from an EMBL/GenBank/DDBJ whole genome shotgun (WGS) entry which is preliminary data.</text>
</comment>
<feature type="region of interest" description="Disordered" evidence="5">
    <location>
        <begin position="124"/>
        <end position="167"/>
    </location>
</feature>
<dbReference type="GO" id="GO:0004499">
    <property type="term" value="F:N,N-dimethylaniline monooxygenase activity"/>
    <property type="evidence" value="ECO:0007669"/>
    <property type="project" value="InterPro"/>
</dbReference>
<feature type="non-terminal residue" evidence="6">
    <location>
        <position position="1"/>
    </location>
</feature>
<keyword evidence="4" id="KW-0560">Oxidoreductase</keyword>
<dbReference type="AlphaFoldDB" id="A0A9Q1EPF9"/>
<dbReference type="OrthoDB" id="66881at2759"/>
<accession>A0A9Q1EPF9</accession>
<evidence type="ECO:0008006" key="8">
    <source>
        <dbReference type="Google" id="ProtNLM"/>
    </source>
</evidence>
<dbReference type="InterPro" id="IPR020946">
    <property type="entry name" value="Flavin_mOase-like"/>
</dbReference>
<evidence type="ECO:0000256" key="5">
    <source>
        <dbReference type="SAM" id="MobiDB-lite"/>
    </source>
</evidence>